<evidence type="ECO:0000313" key="3">
    <source>
        <dbReference type="Proteomes" id="UP000774617"/>
    </source>
</evidence>
<evidence type="ECO:0000313" key="2">
    <source>
        <dbReference type="EMBL" id="KAH7061402.1"/>
    </source>
</evidence>
<keyword evidence="3" id="KW-1185">Reference proteome</keyword>
<accession>A0ABQ8GPA4</accession>
<organism evidence="2 3">
    <name type="scientific">Macrophomina phaseolina</name>
    <dbReference type="NCBI Taxonomy" id="35725"/>
    <lineage>
        <taxon>Eukaryota</taxon>
        <taxon>Fungi</taxon>
        <taxon>Dikarya</taxon>
        <taxon>Ascomycota</taxon>
        <taxon>Pezizomycotina</taxon>
        <taxon>Dothideomycetes</taxon>
        <taxon>Dothideomycetes incertae sedis</taxon>
        <taxon>Botryosphaeriales</taxon>
        <taxon>Botryosphaeriaceae</taxon>
        <taxon>Macrophomina</taxon>
    </lineage>
</organism>
<proteinExistence type="predicted"/>
<feature type="transmembrane region" description="Helical" evidence="1">
    <location>
        <begin position="6"/>
        <end position="27"/>
    </location>
</feature>
<protein>
    <recommendedName>
        <fullName evidence="4">Secreted protein</fullName>
    </recommendedName>
</protein>
<keyword evidence="1" id="KW-0812">Transmembrane</keyword>
<reference evidence="2 3" key="1">
    <citation type="journal article" date="2021" name="Nat. Commun.">
        <title>Genetic determinants of endophytism in the Arabidopsis root mycobiome.</title>
        <authorList>
            <person name="Mesny F."/>
            <person name="Miyauchi S."/>
            <person name="Thiergart T."/>
            <person name="Pickel B."/>
            <person name="Atanasova L."/>
            <person name="Karlsson M."/>
            <person name="Huettel B."/>
            <person name="Barry K.W."/>
            <person name="Haridas S."/>
            <person name="Chen C."/>
            <person name="Bauer D."/>
            <person name="Andreopoulos W."/>
            <person name="Pangilinan J."/>
            <person name="LaButti K."/>
            <person name="Riley R."/>
            <person name="Lipzen A."/>
            <person name="Clum A."/>
            <person name="Drula E."/>
            <person name="Henrissat B."/>
            <person name="Kohler A."/>
            <person name="Grigoriev I.V."/>
            <person name="Martin F.M."/>
            <person name="Hacquard S."/>
        </authorList>
    </citation>
    <scope>NUCLEOTIDE SEQUENCE [LARGE SCALE GENOMIC DNA]</scope>
    <source>
        <strain evidence="2 3">MPI-SDFR-AT-0080</strain>
    </source>
</reference>
<keyword evidence="1" id="KW-0472">Membrane</keyword>
<dbReference type="Proteomes" id="UP000774617">
    <property type="component" value="Unassembled WGS sequence"/>
</dbReference>
<gene>
    <name evidence="2" type="ORF">B0J12DRAFT_292640</name>
</gene>
<evidence type="ECO:0000256" key="1">
    <source>
        <dbReference type="SAM" id="Phobius"/>
    </source>
</evidence>
<dbReference type="EMBL" id="JAGTJR010000004">
    <property type="protein sequence ID" value="KAH7061402.1"/>
    <property type="molecule type" value="Genomic_DNA"/>
</dbReference>
<name>A0ABQ8GPA4_9PEZI</name>
<evidence type="ECO:0008006" key="4">
    <source>
        <dbReference type="Google" id="ProtNLM"/>
    </source>
</evidence>
<sequence length="73" mass="8134">MATTASSFLLLYLLHGLNLHGLLWLPLPSLNMLVRRLRSPFLLSFGSLYPFHAEALGAGGQQVKTVVRIVRLF</sequence>
<comment type="caution">
    <text evidence="2">The sequence shown here is derived from an EMBL/GenBank/DDBJ whole genome shotgun (WGS) entry which is preliminary data.</text>
</comment>
<keyword evidence="1" id="KW-1133">Transmembrane helix</keyword>